<dbReference type="AlphaFoldDB" id="A0A1H9SIQ9"/>
<dbReference type="InterPro" id="IPR052745">
    <property type="entry name" value="G3P_Oxidase/Oxidoreductase"/>
</dbReference>
<dbReference type="InterPro" id="IPR006076">
    <property type="entry name" value="FAD-dep_OxRdtase"/>
</dbReference>
<dbReference type="STRING" id="1464123.SAMN05444126_10720"/>
<protein>
    <submittedName>
        <fullName evidence="2">Glycerol-3-phosphate dehydrogenase</fullName>
    </submittedName>
</protein>
<evidence type="ECO:0000313" key="2">
    <source>
        <dbReference type="EMBL" id="SER84837.1"/>
    </source>
</evidence>
<proteinExistence type="predicted"/>
<dbReference type="Proteomes" id="UP000199318">
    <property type="component" value="Unassembled WGS sequence"/>
</dbReference>
<dbReference type="PANTHER" id="PTHR42720:SF1">
    <property type="entry name" value="GLYCEROL 3-PHOSPHATE OXIDASE"/>
    <property type="match status" value="1"/>
</dbReference>
<organism evidence="2 3">
    <name type="scientific">Salisediminibacterium halotolerans</name>
    <dbReference type="NCBI Taxonomy" id="517425"/>
    <lineage>
        <taxon>Bacteria</taxon>
        <taxon>Bacillati</taxon>
        <taxon>Bacillota</taxon>
        <taxon>Bacilli</taxon>
        <taxon>Bacillales</taxon>
        <taxon>Bacillaceae</taxon>
        <taxon>Salisediminibacterium</taxon>
    </lineage>
</organism>
<evidence type="ECO:0000259" key="1">
    <source>
        <dbReference type="Pfam" id="PF01266"/>
    </source>
</evidence>
<dbReference type="EMBL" id="FOGV01000007">
    <property type="protein sequence ID" value="SER84837.1"/>
    <property type="molecule type" value="Genomic_DNA"/>
</dbReference>
<accession>A0A1H9SIQ9</accession>
<dbReference type="SUPFAM" id="SSF51905">
    <property type="entry name" value="FAD/NAD(P)-binding domain"/>
    <property type="match status" value="1"/>
</dbReference>
<dbReference type="PANTHER" id="PTHR42720">
    <property type="entry name" value="GLYCEROL-3-PHOSPHATE DEHYDROGENASE"/>
    <property type="match status" value="1"/>
</dbReference>
<dbReference type="Gene3D" id="3.30.9.10">
    <property type="entry name" value="D-Amino Acid Oxidase, subunit A, domain 2"/>
    <property type="match status" value="1"/>
</dbReference>
<name>A0A1H9SIQ9_9BACI</name>
<sequence>MYDYVIVGGGVVGSFIAHALSHYEGKTLLLEKERTLAQVQTTHNSALVHPELMMPPEKGELKARLGKEGNAMYQELAAQLDVPVNRNGALLVARSGEEMVQLKKMVNDAREQGTAEVDVLSSDEVREIEPNLKASIAGAVKLSAAMSADTSMLTGKIAERATKNGAQINTGEEVTAINFENGVFSISTSSGSEYQSRFLINAAGTANERIAEMVENEVPYKIEPQRGEYIVLDSSAKDFIQHIIYPLPTKKSKGVLMIPQPDGTIRLGPTSVEQSSIDSASVTEEGEKEIRAEIDRLVDNPPYDRISHGYAGIRSSINQEDFYIKPSHEVEAFIHVAGIDSPGVTAAPAIAKYVVEEVIAELEPLRRKENNLLETEIL</sequence>
<comment type="caution">
    <text evidence="2">The sequence shown here is derived from an EMBL/GenBank/DDBJ whole genome shotgun (WGS) entry which is preliminary data.</text>
</comment>
<feature type="domain" description="FAD dependent oxidoreductase" evidence="1">
    <location>
        <begin position="3"/>
        <end position="356"/>
    </location>
</feature>
<gene>
    <name evidence="2" type="ORF">SAMN05444126_10720</name>
</gene>
<dbReference type="Pfam" id="PF01266">
    <property type="entry name" value="DAO"/>
    <property type="match status" value="1"/>
</dbReference>
<dbReference type="Gene3D" id="3.50.50.60">
    <property type="entry name" value="FAD/NAD(P)-binding domain"/>
    <property type="match status" value="1"/>
</dbReference>
<evidence type="ECO:0000313" key="3">
    <source>
        <dbReference type="Proteomes" id="UP000199318"/>
    </source>
</evidence>
<reference evidence="3" key="1">
    <citation type="submission" date="2016-10" db="EMBL/GenBank/DDBJ databases">
        <authorList>
            <person name="de Groot N.N."/>
        </authorList>
    </citation>
    <scope>NUCLEOTIDE SEQUENCE [LARGE SCALE GENOMIC DNA]</scope>
    <source>
        <strain evidence="3">10nlg</strain>
    </source>
</reference>
<keyword evidence="3" id="KW-1185">Reference proteome</keyword>
<dbReference type="RefSeq" id="WP_177169649.1">
    <property type="nucleotide sequence ID" value="NZ_FOGV01000007.1"/>
</dbReference>
<dbReference type="InterPro" id="IPR036188">
    <property type="entry name" value="FAD/NAD-bd_sf"/>
</dbReference>